<organism evidence="3 4">
    <name type="scientific">Pseudonocardia alaniniphila</name>
    <dbReference type="NCBI Taxonomy" id="75291"/>
    <lineage>
        <taxon>Bacteria</taxon>
        <taxon>Bacillati</taxon>
        <taxon>Actinomycetota</taxon>
        <taxon>Actinomycetes</taxon>
        <taxon>Pseudonocardiales</taxon>
        <taxon>Pseudonocardiaceae</taxon>
        <taxon>Pseudonocardia</taxon>
    </lineage>
</organism>
<dbReference type="SUPFAM" id="SSF51679">
    <property type="entry name" value="Bacterial luciferase-like"/>
    <property type="match status" value="1"/>
</dbReference>
<protein>
    <submittedName>
        <fullName evidence="3">LLM class flavin-dependent oxidoreductase</fullName>
    </submittedName>
</protein>
<dbReference type="InterPro" id="IPR036661">
    <property type="entry name" value="Luciferase-like_sf"/>
</dbReference>
<name>A0ABS9T6T5_9PSEU</name>
<feature type="domain" description="Luciferase-like" evidence="2">
    <location>
        <begin position="11"/>
        <end position="324"/>
    </location>
</feature>
<evidence type="ECO:0000313" key="4">
    <source>
        <dbReference type="Proteomes" id="UP001299970"/>
    </source>
</evidence>
<evidence type="ECO:0000313" key="3">
    <source>
        <dbReference type="EMBL" id="MCH6164216.1"/>
    </source>
</evidence>
<dbReference type="Gene3D" id="3.20.20.30">
    <property type="entry name" value="Luciferase-like domain"/>
    <property type="match status" value="1"/>
</dbReference>
<reference evidence="3 4" key="1">
    <citation type="submission" date="2022-03" db="EMBL/GenBank/DDBJ databases">
        <title>Pseudonocardia alaer sp. nov., a novel actinomycete isolated from reed forest soil.</title>
        <authorList>
            <person name="Wang L."/>
        </authorList>
    </citation>
    <scope>NUCLEOTIDE SEQUENCE [LARGE SCALE GENOMIC DNA]</scope>
    <source>
        <strain evidence="3 4">Y-16303</strain>
    </source>
</reference>
<evidence type="ECO:0000256" key="1">
    <source>
        <dbReference type="ARBA" id="ARBA00023002"/>
    </source>
</evidence>
<dbReference type="Pfam" id="PF00296">
    <property type="entry name" value="Bac_luciferase"/>
    <property type="match status" value="1"/>
</dbReference>
<dbReference type="RefSeq" id="WP_241034244.1">
    <property type="nucleotide sequence ID" value="NZ_BAAAJF010000034.1"/>
</dbReference>
<dbReference type="PANTHER" id="PTHR43244:SF1">
    <property type="entry name" value="5,10-METHYLENETETRAHYDROMETHANOPTERIN REDUCTASE"/>
    <property type="match status" value="1"/>
</dbReference>
<dbReference type="InterPro" id="IPR050564">
    <property type="entry name" value="F420-G6PD/mer"/>
</dbReference>
<dbReference type="Proteomes" id="UP001299970">
    <property type="component" value="Unassembled WGS sequence"/>
</dbReference>
<dbReference type="EMBL" id="JAKXMK010000001">
    <property type="protein sequence ID" value="MCH6164216.1"/>
    <property type="molecule type" value="Genomic_DNA"/>
</dbReference>
<comment type="caution">
    <text evidence="3">The sequence shown here is derived from an EMBL/GenBank/DDBJ whole genome shotgun (WGS) entry which is preliminary data.</text>
</comment>
<keyword evidence="1" id="KW-0560">Oxidoreductase</keyword>
<gene>
    <name evidence="3" type="ORF">MMF94_00865</name>
</gene>
<accession>A0ABS9T6T5</accession>
<proteinExistence type="predicted"/>
<dbReference type="InterPro" id="IPR011251">
    <property type="entry name" value="Luciferase-like_dom"/>
</dbReference>
<dbReference type="PANTHER" id="PTHR43244">
    <property type="match status" value="1"/>
</dbReference>
<dbReference type="CDD" id="cd01097">
    <property type="entry name" value="Tetrahydromethanopterin_reductase"/>
    <property type="match status" value="1"/>
</dbReference>
<sequence length="364" mass="39224">MTEIWTSAWNARVEEIAQQAHQAEDAGFDGMFITDSQNLWMECWVALTVAATETERLKLGTAVTNPVTRHAAVTADAAASLQEVSKGRVLLGIGRGDSALAYLGHAPAPLPRFARYLRQLQGYLRGEDVPFDTDGLTDLPPLGTLGYERVPRSSRIRWLPGTQPKVPVDVAGSGPKVVRLAAELADGVTFGVGAESGRLRAMLDMVATARGEAGLSSTPFSCSAMVTVVPHQDTAIARRLAAGGVALAGRWSVMQSRKPIAGVDDQTRAQFDMARTSYDMTRHGETHSSHAASMNDALVDRFGIAGPPEHCIERLRELMSLGLHRIVFNTQIRGATEEEQADVTHLLLNEVLPNVSGRARDGQP</sequence>
<keyword evidence="4" id="KW-1185">Reference proteome</keyword>
<evidence type="ECO:0000259" key="2">
    <source>
        <dbReference type="Pfam" id="PF00296"/>
    </source>
</evidence>